<dbReference type="CTD" id="33578"/>
<sequence>MDENSSQIDGSSINDPLLNKPRLSVTSIDIMKQELYETQLQLKTKNCIISELQDDVEQLHIVEDENMKLKLEITSKESDLKQWTVKYSNLEFKIIEQQKEYALQIDALKDELSILKMSKTTPKDDLPVNLNESIIMDLKSELDIKNEKYNEMQNIIKDQEIMIVELEYLKNKTIEELEDFKAKDCIKTDKLNDWKQKYEALQEECEMLRLQVNNLNNLNNHNKRGNSLFAEVDDKRQALTTELEIKREKYETLKKYLSKANHENNQLKMEIMRLETQLLETEKNDDFEKSTLIQSYKNRISDLETTIRELEKRPETPQLLKIDNLSNEGMNVVLQIVADVRNEKKALEEEMNRRSVRDMEARQQCFKGECEIRQLKKEIRRDKLQLKTLEEQISMFKSKMSLCKENMKEENRITKGVRFNENCKIEDGGTSLKPVKIIPQQAILNTIVCPKFEEL</sequence>
<evidence type="ECO:0000256" key="1">
    <source>
        <dbReference type="SAM" id="Coils"/>
    </source>
</evidence>
<proteinExistence type="predicted"/>
<keyword evidence="3" id="KW-1185">Reference proteome</keyword>
<dbReference type="Proteomes" id="UP000694846">
    <property type="component" value="Unplaced"/>
</dbReference>
<reference evidence="2" key="1">
    <citation type="submission" date="2018-04" db="EMBL/GenBank/DDBJ databases">
        <title>Transcriptome assembly of Sipha flava.</title>
        <authorList>
            <person name="Scully E.D."/>
            <person name="Geib S.M."/>
            <person name="Palmer N.A."/>
            <person name="Koch K."/>
            <person name="Bradshaw J."/>
            <person name="Heng-Moss T."/>
            <person name="Sarath G."/>
        </authorList>
    </citation>
    <scope>NUCLEOTIDE SEQUENCE</scope>
</reference>
<dbReference type="GeneID" id="112689259"/>
<dbReference type="OrthoDB" id="2121607at2759"/>
<keyword evidence="1" id="KW-0175">Coiled coil</keyword>
<dbReference type="RefSeq" id="XP_025418672.1">
    <property type="nucleotide sequence ID" value="XM_025562887.1"/>
</dbReference>
<accession>A0A2S2QGQ1</accession>
<protein>
    <submittedName>
        <fullName evidence="4">Protein Spindly</fullName>
    </submittedName>
</protein>
<evidence type="ECO:0000313" key="3">
    <source>
        <dbReference type="Proteomes" id="UP000694846"/>
    </source>
</evidence>
<gene>
    <name evidence="4" type="primary">LOC112689259</name>
    <name evidence="2" type="ORF">g.87217</name>
</gene>
<name>A0A2S2QGQ1_9HEMI</name>
<organism evidence="2">
    <name type="scientific">Sipha flava</name>
    <name type="common">yellow sugarcane aphid</name>
    <dbReference type="NCBI Taxonomy" id="143950"/>
    <lineage>
        <taxon>Eukaryota</taxon>
        <taxon>Metazoa</taxon>
        <taxon>Ecdysozoa</taxon>
        <taxon>Arthropoda</taxon>
        <taxon>Hexapoda</taxon>
        <taxon>Insecta</taxon>
        <taxon>Pterygota</taxon>
        <taxon>Neoptera</taxon>
        <taxon>Paraneoptera</taxon>
        <taxon>Hemiptera</taxon>
        <taxon>Sternorrhyncha</taxon>
        <taxon>Aphidomorpha</taxon>
        <taxon>Aphidoidea</taxon>
        <taxon>Aphididae</taxon>
        <taxon>Sipha</taxon>
    </lineage>
</organism>
<feature type="coiled-coil region" evidence="1">
    <location>
        <begin position="191"/>
        <end position="218"/>
    </location>
</feature>
<evidence type="ECO:0000313" key="2">
    <source>
        <dbReference type="EMBL" id="MBY76894.1"/>
    </source>
</evidence>
<evidence type="ECO:0000313" key="4">
    <source>
        <dbReference type="RefSeq" id="XP_025418672.1"/>
    </source>
</evidence>
<dbReference type="EMBL" id="GGMS01007691">
    <property type="protein sequence ID" value="MBY76894.1"/>
    <property type="molecule type" value="Transcribed_RNA"/>
</dbReference>
<reference evidence="4" key="2">
    <citation type="submission" date="2025-04" db="UniProtKB">
        <authorList>
            <consortium name="RefSeq"/>
        </authorList>
    </citation>
    <scope>IDENTIFICATION</scope>
    <source>
        <tissue evidence="4">Whole body</tissue>
    </source>
</reference>
<feature type="coiled-coil region" evidence="1">
    <location>
        <begin position="250"/>
        <end position="406"/>
    </location>
</feature>
<dbReference type="AlphaFoldDB" id="A0A2S2QGQ1"/>